<dbReference type="GO" id="GO:0005524">
    <property type="term" value="F:ATP binding"/>
    <property type="evidence" value="ECO:0007669"/>
    <property type="project" value="UniProtKB-UniRule"/>
</dbReference>
<comment type="similarity">
    <text evidence="2 13">Belongs to the TRAFAC class myosin-kinesin ATPase superfamily. Myosin family.</text>
</comment>
<evidence type="ECO:0000256" key="1">
    <source>
        <dbReference type="ARBA" id="ARBA00004657"/>
    </source>
</evidence>
<dbReference type="GO" id="GO:0005863">
    <property type="term" value="C:striated muscle myosin thick filament"/>
    <property type="evidence" value="ECO:0007669"/>
    <property type="project" value="UniProtKB-ARBA"/>
</dbReference>
<dbReference type="SMART" id="SM00242">
    <property type="entry name" value="MYSc"/>
    <property type="match status" value="1"/>
</dbReference>
<feature type="region of interest" description="Disordered" evidence="15">
    <location>
        <begin position="1140"/>
        <end position="1185"/>
    </location>
</feature>
<dbReference type="InterPro" id="IPR008989">
    <property type="entry name" value="Myosin_S1_N"/>
</dbReference>
<dbReference type="FunFam" id="1.20.5.340:FF:000036">
    <property type="entry name" value="Myosin heavy chain"/>
    <property type="match status" value="1"/>
</dbReference>
<reference evidence="18 19" key="1">
    <citation type="submission" date="2013-05" db="EMBL/GenBank/DDBJ databases">
        <title>Draft genome of the parasitic nematode Anyclostoma ceylanicum.</title>
        <authorList>
            <person name="Mitreva M."/>
        </authorList>
    </citation>
    <scope>NUCLEOTIDE SEQUENCE [LARGE SCALE GENOMIC DNA]</scope>
</reference>
<dbReference type="InterPro" id="IPR014751">
    <property type="entry name" value="XRCC4-like_C"/>
</dbReference>
<dbReference type="Gene3D" id="1.20.58.530">
    <property type="match status" value="1"/>
</dbReference>
<keyword evidence="4" id="KW-0488">Methylation</keyword>
<dbReference type="FunFam" id="3.40.850.10:FF:000024">
    <property type="entry name" value="Myosin heavy chain, isoform J"/>
    <property type="match status" value="1"/>
</dbReference>
<dbReference type="PROSITE" id="PS51456">
    <property type="entry name" value="MYOSIN_MOTOR"/>
    <property type="match status" value="1"/>
</dbReference>
<evidence type="ECO:0000256" key="9">
    <source>
        <dbReference type="ARBA" id="ARBA00023123"/>
    </source>
</evidence>
<dbReference type="FunFam" id="1.20.5.370:FF:000010">
    <property type="entry name" value="Myosin heavy chain, isoform G"/>
    <property type="match status" value="1"/>
</dbReference>
<evidence type="ECO:0000256" key="14">
    <source>
        <dbReference type="SAM" id="Coils"/>
    </source>
</evidence>
<dbReference type="Pfam" id="PF01576">
    <property type="entry name" value="Myosin_tail_1"/>
    <property type="match status" value="1"/>
</dbReference>
<feature type="domain" description="Myosin motor" evidence="16">
    <location>
        <begin position="84"/>
        <end position="817"/>
    </location>
</feature>
<dbReference type="FunFam" id="1.20.5.340:FF:000021">
    <property type="entry name" value="Myosin heavy chain, isoform G"/>
    <property type="match status" value="1"/>
</dbReference>
<feature type="region of interest" description="Disordered" evidence="15">
    <location>
        <begin position="1930"/>
        <end position="1961"/>
    </location>
</feature>
<dbReference type="Pfam" id="PF00063">
    <property type="entry name" value="Myosin_head"/>
    <property type="match status" value="1"/>
</dbReference>
<keyword evidence="19" id="KW-1185">Reference proteome</keyword>
<dbReference type="FunFam" id="1.20.5.370:FF:000008">
    <property type="entry name" value="Myosin heavy chain"/>
    <property type="match status" value="1"/>
</dbReference>
<evidence type="ECO:0000313" key="19">
    <source>
        <dbReference type="Proteomes" id="UP000054495"/>
    </source>
</evidence>
<evidence type="ECO:0000256" key="4">
    <source>
        <dbReference type="ARBA" id="ARBA00022481"/>
    </source>
</evidence>
<evidence type="ECO:0000256" key="6">
    <source>
        <dbReference type="ARBA" id="ARBA00022741"/>
    </source>
</evidence>
<keyword evidence="9 13" id="KW-0518">Myosin</keyword>
<dbReference type="InterPro" id="IPR004009">
    <property type="entry name" value="SH3_Myosin"/>
</dbReference>
<dbReference type="SUPFAM" id="SSF52540">
    <property type="entry name" value="P-loop containing nucleoside triphosphate hydrolases"/>
    <property type="match status" value="1"/>
</dbReference>
<dbReference type="GO" id="GO:0000146">
    <property type="term" value="F:microfilament motor activity"/>
    <property type="evidence" value="ECO:0007669"/>
    <property type="project" value="TreeGrafter"/>
</dbReference>
<keyword evidence="8 14" id="KW-0175">Coiled coil</keyword>
<evidence type="ECO:0000259" key="17">
    <source>
        <dbReference type="PROSITE" id="PS51844"/>
    </source>
</evidence>
<evidence type="ECO:0000256" key="10">
    <source>
        <dbReference type="ARBA" id="ARBA00023175"/>
    </source>
</evidence>
<evidence type="ECO:0000259" key="16">
    <source>
        <dbReference type="PROSITE" id="PS51456"/>
    </source>
</evidence>
<dbReference type="FunFam" id="1.10.10.820:FF:000001">
    <property type="entry name" value="Myosin heavy chain"/>
    <property type="match status" value="1"/>
</dbReference>
<dbReference type="GO" id="GO:0006936">
    <property type="term" value="P:muscle contraction"/>
    <property type="evidence" value="ECO:0007669"/>
    <property type="project" value="TreeGrafter"/>
</dbReference>
<feature type="coiled-coil region" evidence="14">
    <location>
        <begin position="1786"/>
        <end position="1926"/>
    </location>
</feature>
<evidence type="ECO:0000256" key="2">
    <source>
        <dbReference type="ARBA" id="ARBA00008314"/>
    </source>
</evidence>
<dbReference type="Gene3D" id="1.20.5.340">
    <property type="match status" value="4"/>
</dbReference>
<dbReference type="Pfam" id="PF02736">
    <property type="entry name" value="Myosin_N"/>
    <property type="match status" value="1"/>
</dbReference>
<evidence type="ECO:0000256" key="11">
    <source>
        <dbReference type="ARBA" id="ARBA00023179"/>
    </source>
</evidence>
<keyword evidence="6 13" id="KW-0547">Nucleotide-binding</keyword>
<evidence type="ECO:0000256" key="7">
    <source>
        <dbReference type="ARBA" id="ARBA00022840"/>
    </source>
</evidence>
<dbReference type="Gene3D" id="1.10.10.820">
    <property type="match status" value="1"/>
</dbReference>
<dbReference type="PANTHER" id="PTHR45615:SF7">
    <property type="entry name" value="MYOSIN-3"/>
    <property type="match status" value="1"/>
</dbReference>
<dbReference type="Gene3D" id="1.20.5.370">
    <property type="match status" value="3"/>
</dbReference>
<keyword evidence="3" id="KW-0787">Thick filament</keyword>
<keyword evidence="12 13" id="KW-0009">Actin-binding</keyword>
<dbReference type="PANTHER" id="PTHR45615">
    <property type="entry name" value="MYOSIN HEAVY CHAIN, NON-MUSCLE"/>
    <property type="match status" value="1"/>
</dbReference>
<dbReference type="InterPro" id="IPR002928">
    <property type="entry name" value="Myosin_tail"/>
</dbReference>
<dbReference type="SUPFAM" id="SSF57997">
    <property type="entry name" value="Tropomyosin"/>
    <property type="match status" value="1"/>
</dbReference>
<comment type="subcellular location">
    <subcellularLocation>
        <location evidence="1">Cytoplasm</location>
        <location evidence="1">Myofibril</location>
    </subcellularLocation>
</comment>
<dbReference type="Gene3D" id="1.20.5.4820">
    <property type="match status" value="1"/>
</dbReference>
<dbReference type="InterPro" id="IPR027417">
    <property type="entry name" value="P-loop_NTPase"/>
</dbReference>
<organism evidence="18 19">
    <name type="scientific">Ancylostoma ceylanicum</name>
    <dbReference type="NCBI Taxonomy" id="53326"/>
    <lineage>
        <taxon>Eukaryota</taxon>
        <taxon>Metazoa</taxon>
        <taxon>Ecdysozoa</taxon>
        <taxon>Nematoda</taxon>
        <taxon>Chromadorea</taxon>
        <taxon>Rhabditida</taxon>
        <taxon>Rhabditina</taxon>
        <taxon>Rhabditomorpha</taxon>
        <taxon>Strongyloidea</taxon>
        <taxon>Ancylostomatidae</taxon>
        <taxon>Ancylostomatinae</taxon>
        <taxon>Ancylostoma</taxon>
    </lineage>
</organism>
<dbReference type="SUPFAM" id="SSF90257">
    <property type="entry name" value="Myosin rod fragments"/>
    <property type="match status" value="5"/>
</dbReference>
<keyword evidence="11" id="KW-0514">Muscle protein</keyword>
<dbReference type="FunFam" id="2.30.30.360:FF:000001">
    <property type="entry name" value="Myosin heavy chain"/>
    <property type="match status" value="1"/>
</dbReference>
<dbReference type="CDD" id="cd01377">
    <property type="entry name" value="MYSc_class_II"/>
    <property type="match status" value="1"/>
</dbReference>
<dbReference type="PROSITE" id="PS51844">
    <property type="entry name" value="SH3_LIKE"/>
    <property type="match status" value="1"/>
</dbReference>
<dbReference type="Gene3D" id="3.40.850.10">
    <property type="entry name" value="Kinesin motor domain"/>
    <property type="match status" value="1"/>
</dbReference>
<dbReference type="FunFam" id="1.20.120.720:FF:000001">
    <property type="entry name" value="Myosin heavy chain, muscle"/>
    <property type="match status" value="1"/>
</dbReference>
<dbReference type="InterPro" id="IPR036961">
    <property type="entry name" value="Kinesin_motor_dom_sf"/>
</dbReference>
<evidence type="ECO:0000256" key="3">
    <source>
        <dbReference type="ARBA" id="ARBA00022433"/>
    </source>
</evidence>
<evidence type="ECO:0000256" key="15">
    <source>
        <dbReference type="SAM" id="MobiDB-lite"/>
    </source>
</evidence>
<name>A0A0D6LN51_9BILA</name>
<dbReference type="PRINTS" id="PR00193">
    <property type="entry name" value="MYOSINHEAVY"/>
</dbReference>
<comment type="caution">
    <text evidence="13">Lacks conserved residue(s) required for the propagation of feature annotation.</text>
</comment>
<feature type="domain" description="Myosin N-terminal SH3-like" evidence="17">
    <location>
        <begin position="31"/>
        <end position="80"/>
    </location>
</feature>
<evidence type="ECO:0000256" key="12">
    <source>
        <dbReference type="ARBA" id="ARBA00023203"/>
    </source>
</evidence>
<feature type="binding site" evidence="13">
    <location>
        <begin position="177"/>
        <end position="184"/>
    </location>
    <ligand>
        <name>ATP</name>
        <dbReference type="ChEBI" id="CHEBI:30616"/>
    </ligand>
</feature>
<keyword evidence="5" id="KW-0963">Cytoplasm</keyword>
<evidence type="ECO:0000256" key="8">
    <source>
        <dbReference type="ARBA" id="ARBA00023054"/>
    </source>
</evidence>
<evidence type="ECO:0000256" key="13">
    <source>
        <dbReference type="PROSITE-ProRule" id="PRU00782"/>
    </source>
</evidence>
<dbReference type="EMBL" id="KE124997">
    <property type="protein sequence ID" value="EPB73264.1"/>
    <property type="molecule type" value="Genomic_DNA"/>
</dbReference>
<dbReference type="InterPro" id="IPR001609">
    <property type="entry name" value="Myosin_head_motor_dom-like"/>
</dbReference>
<dbReference type="FunFam" id="1.20.5.370:FF:000009">
    <property type="entry name" value="Myosin heavy chain, isoform G"/>
    <property type="match status" value="1"/>
</dbReference>
<dbReference type="Gene3D" id="1.20.120.720">
    <property type="entry name" value="Myosin VI head, motor domain, U50 subdomain"/>
    <property type="match status" value="1"/>
</dbReference>
<keyword evidence="7 13" id="KW-0067">ATP-binding</keyword>
<feature type="compositionally biased region" description="Basic and acidic residues" evidence="15">
    <location>
        <begin position="1144"/>
        <end position="1172"/>
    </location>
</feature>
<dbReference type="Gene3D" id="2.30.30.360">
    <property type="entry name" value="Myosin S1 fragment, N-terminal"/>
    <property type="match status" value="1"/>
</dbReference>
<evidence type="ECO:0000313" key="18">
    <source>
        <dbReference type="EMBL" id="EPB73264.1"/>
    </source>
</evidence>
<dbReference type="FunFam" id="1.20.58.530:FF:000001">
    <property type="entry name" value="Myosin heavy chain"/>
    <property type="match status" value="1"/>
</dbReference>
<dbReference type="GO" id="GO:0051015">
    <property type="term" value="F:actin filament binding"/>
    <property type="evidence" value="ECO:0007669"/>
    <property type="project" value="InterPro"/>
</dbReference>
<dbReference type="Proteomes" id="UP000054495">
    <property type="component" value="Unassembled WGS sequence"/>
</dbReference>
<feature type="compositionally biased region" description="Polar residues" evidence="15">
    <location>
        <begin position="1949"/>
        <end position="1961"/>
    </location>
</feature>
<proteinExistence type="inferred from homology"/>
<sequence length="1961" mass="225196">MSNSDFEQDPGFQYLGMSREARAASAARPFDSKKNVWVPDPEEGFIAAEIQSVQGDQVTVVTAKGNTVTVKKDEAQEMNPPKFDKTEDMANLTFLNEASVLANLKDRYKDMMIYTYSGLFCVVINPYKRLPIYTESVIKFYMGKRRNEMPPHLFATSDEAYRNMVQDRENQSMLITGESGAGKTENTKKVISYFAIVGATQAAKGAKGEGTKGGTLEEQIVQTNPVLEAFGNAKTVRNNNSSRFGKFIRTHFSAQGKLAGGDIEHYLLEKSRVVRQAAGERSYHIFYQIMSGHDPKLRDQLKLNNDIKYYHFCSQAELTIDGVNDKEEMGLTQEAFDIMGFEDEEVMDLYKSCAAILHMGEMKFKQRPREEQAEPDGDEDAQNVAHNLGVNHEEFLKALTKPRVRVGTEWVNKGQNLEQVHWAVAGLGKAIYARMFKWLIGRCNKTLDAKQIERRYFIGVLDIAGFEIFDFNSFEQLWINFVNERLQQFFNHHMFVLEQEEYKREGIQWTFIDFGLDLQACIELIEKPLGLISMLDEECIVPKATDMTYVQKLNDQHLGKHPNFQKPKPPKGKQSEAHFAVVHYAGTVRYNATNFLEKNKVCPHLILTPDSIDSIQTDPLNDTAVALLKTHSHGCKLMLEIWADYQTQEEAAEAAKSGAGGGKKKGKSASFMTVSMIYRESLNNLMNMLYQTHPHFIRCIIPNEKKTSGMTMPMDSLSRTRRHNPVLLLQRSRNLNSFRFDRLGACTQPVDLQWCTGSYAVLAADQAKSSDDVKVASVAITDKLVTDGSLKDEEFKIGNTKVFFKAGILARLEDMRDEILRVIMTNFQSRVRWYLGQTDLRRRMQQQAGLLIIQRNVRSWCTLRTWEWFKLYGKVKPLLKAGKEAEEMEKLSDKIKSLEEAVAKGDESRKQLESQVAGLVEEKNQLFLNLEKEKANLQDAEERNQKLAALKADLDKQLAEVQYEQEIAEHKKHAQDLELSLKKAESEKQARDHNIRSLQDEMANQDEAVARLNKEKKHQEEVNRKLMEDLQAEEDRVNHMEKVRAKLEQQLDDLEDAMDREKRSRQDLEKAKRKVEGELKVAQENIDEITKQKHDVEQNLKKKEAELHQLSTRLEEEQSLVAKLQRQIKELQARIAELEEELENERQSRAKADRSRSELQRELEEISERLEEQGGATAAQLEANKKREAELAKLRRDQEEANLNHETALASLRKKHHDAVAELTDQLEQLQKLKAKADKEKAQLQRELEELSASVDSEVRSRQDIEKQLKVVEVQYAEAQTKADEQSRQLNDFAALKNRLHNENGDLGRQLEDMENQLNSLHRLKAQLTSQLEETKRSYDEEARERQALAAQVKNFEHENDSLRDQLDTESEAKAELLRQISKQNAEIQQWKARFESEGLAKLDEIEEAKRKLQGKVQELTDANEMAFAKIGSLEKTRHKLMQDLDDAQARFDKIIDEWRKKHDDLAAELDAAQRDNRNLSTDLFRAKTAQDELTEHLESVRRENKQLAQEVKDLADQLGEGGRSVHELQKMVRRLEVEKEELQKALDEAEAALEAEEAKVLRAQVEVSQIRSEIEKRIQEKEEEFENTRKNHQRALESMQATLEAETKHKEEALRIKKKLEADINELEIALDHANRANADAQKTIKKYMETVRELQLQVEDEQRQKDEIREQFLNSEKRNAILQTEKEELSQVAEAAERARRNAETDCIELREHNNDLSAQLNGITAVKRKLEGELQAMHAELDETLAELKNVDEMGKKAAADAARLAEELRQEQEHSMHVERIRKGLEVQIKEMQIRLDEAEAAALKGGKKIIAQLESRIRSLEQELDGEQRRHQETDKNWRKSERRVKEVEFQLEEDKKNQERLTELIDKLQAKLKVFKRQVEEAEEVAATNLGKYRQLQAQLDDAEERADVAENALSKMRNKIRASASMVPSGSGGLAQSASSAVIRSTSFARSQDF</sequence>
<gene>
    <name evidence="18" type="ORF">ANCCEY_07634</name>
</gene>
<dbReference type="GO" id="GO:0016460">
    <property type="term" value="C:myosin II complex"/>
    <property type="evidence" value="ECO:0007669"/>
    <property type="project" value="TreeGrafter"/>
</dbReference>
<keyword evidence="10 13" id="KW-0505">Motor protein</keyword>
<dbReference type="GO" id="GO:0045214">
    <property type="term" value="P:sarcomere organization"/>
    <property type="evidence" value="ECO:0007669"/>
    <property type="project" value="TreeGrafter"/>
</dbReference>
<evidence type="ECO:0000256" key="5">
    <source>
        <dbReference type="ARBA" id="ARBA00022490"/>
    </source>
</evidence>
<accession>A0A0D6LN51</accession>
<protein>
    <submittedName>
        <fullName evidence="18">Myosin head</fullName>
    </submittedName>
</protein>